<sequence>MVDLGAKAINRREADPAERWVEPVMLIYPLKKRGEGEAVKSKKRKIESSSQIGTDNQQPPVLGGPFVILTDEIQQIRQLVVGLPQGPGRHRRSEI</sequence>
<feature type="compositionally biased region" description="Polar residues" evidence="1">
    <location>
        <begin position="48"/>
        <end position="59"/>
    </location>
</feature>
<organism evidence="2 3">
    <name type="scientific">Datura stramonium</name>
    <name type="common">Jimsonweed</name>
    <name type="synonym">Common thornapple</name>
    <dbReference type="NCBI Taxonomy" id="4076"/>
    <lineage>
        <taxon>Eukaryota</taxon>
        <taxon>Viridiplantae</taxon>
        <taxon>Streptophyta</taxon>
        <taxon>Embryophyta</taxon>
        <taxon>Tracheophyta</taxon>
        <taxon>Spermatophyta</taxon>
        <taxon>Magnoliopsida</taxon>
        <taxon>eudicotyledons</taxon>
        <taxon>Gunneridae</taxon>
        <taxon>Pentapetalae</taxon>
        <taxon>asterids</taxon>
        <taxon>lamiids</taxon>
        <taxon>Solanales</taxon>
        <taxon>Solanaceae</taxon>
        <taxon>Solanoideae</taxon>
        <taxon>Datureae</taxon>
        <taxon>Datura</taxon>
    </lineage>
</organism>
<gene>
    <name evidence="2" type="ORF">HAX54_049360</name>
</gene>
<evidence type="ECO:0000256" key="1">
    <source>
        <dbReference type="SAM" id="MobiDB-lite"/>
    </source>
</evidence>
<keyword evidence="3" id="KW-1185">Reference proteome</keyword>
<evidence type="ECO:0000313" key="2">
    <source>
        <dbReference type="EMBL" id="MCD7462786.1"/>
    </source>
</evidence>
<dbReference type="Proteomes" id="UP000823775">
    <property type="component" value="Unassembled WGS sequence"/>
</dbReference>
<proteinExistence type="predicted"/>
<dbReference type="EMBL" id="JACEIK010000835">
    <property type="protein sequence ID" value="MCD7462786.1"/>
    <property type="molecule type" value="Genomic_DNA"/>
</dbReference>
<name>A0ABS8SVB9_DATST</name>
<feature type="region of interest" description="Disordered" evidence="1">
    <location>
        <begin position="35"/>
        <end position="63"/>
    </location>
</feature>
<reference evidence="2 3" key="1">
    <citation type="journal article" date="2021" name="BMC Genomics">
        <title>Datura genome reveals duplications of psychoactive alkaloid biosynthetic genes and high mutation rate following tissue culture.</title>
        <authorList>
            <person name="Rajewski A."/>
            <person name="Carter-House D."/>
            <person name="Stajich J."/>
            <person name="Litt A."/>
        </authorList>
    </citation>
    <scope>NUCLEOTIDE SEQUENCE [LARGE SCALE GENOMIC DNA]</scope>
    <source>
        <strain evidence="2">AR-01</strain>
    </source>
</reference>
<evidence type="ECO:0000313" key="3">
    <source>
        <dbReference type="Proteomes" id="UP000823775"/>
    </source>
</evidence>
<accession>A0ABS8SVB9</accession>
<protein>
    <submittedName>
        <fullName evidence="2">Uncharacterized protein</fullName>
    </submittedName>
</protein>
<comment type="caution">
    <text evidence="2">The sequence shown here is derived from an EMBL/GenBank/DDBJ whole genome shotgun (WGS) entry which is preliminary data.</text>
</comment>